<evidence type="ECO:0000313" key="3">
    <source>
        <dbReference type="Proteomes" id="UP000639338"/>
    </source>
</evidence>
<gene>
    <name evidence="2" type="ORF">HCN44_004836</name>
</gene>
<dbReference type="Proteomes" id="UP000639338">
    <property type="component" value="Unassembled WGS sequence"/>
</dbReference>
<name>A0A835CQQ3_APHGI</name>
<reference evidence="2 3" key="1">
    <citation type="submission" date="2020-08" db="EMBL/GenBank/DDBJ databases">
        <title>Aphidius gifuensis genome sequencing and assembly.</title>
        <authorList>
            <person name="Du Z."/>
        </authorList>
    </citation>
    <scope>NUCLEOTIDE SEQUENCE [LARGE SCALE GENOMIC DNA]</scope>
    <source>
        <strain evidence="2">YNYX2018</strain>
        <tissue evidence="2">Adults</tissue>
    </source>
</reference>
<protein>
    <submittedName>
        <fullName evidence="2">Uncharacterized protein</fullName>
    </submittedName>
</protein>
<sequence>MITIQSCGDDMEARPLEGERQLNNPAALSSRTNKSSRQNNSKDSPHHDHRCGNISSPEPLPAPSSPLLLPLQIPLSKNIFRNDERIFK</sequence>
<feature type="region of interest" description="Disordered" evidence="1">
    <location>
        <begin position="1"/>
        <end position="68"/>
    </location>
</feature>
<evidence type="ECO:0000313" key="2">
    <source>
        <dbReference type="EMBL" id="KAF7992492.1"/>
    </source>
</evidence>
<feature type="compositionally biased region" description="Basic and acidic residues" evidence="1">
    <location>
        <begin position="11"/>
        <end position="20"/>
    </location>
</feature>
<organism evidence="2 3">
    <name type="scientific">Aphidius gifuensis</name>
    <name type="common">Parasitoid wasp</name>
    <dbReference type="NCBI Taxonomy" id="684658"/>
    <lineage>
        <taxon>Eukaryota</taxon>
        <taxon>Metazoa</taxon>
        <taxon>Ecdysozoa</taxon>
        <taxon>Arthropoda</taxon>
        <taxon>Hexapoda</taxon>
        <taxon>Insecta</taxon>
        <taxon>Pterygota</taxon>
        <taxon>Neoptera</taxon>
        <taxon>Endopterygota</taxon>
        <taxon>Hymenoptera</taxon>
        <taxon>Apocrita</taxon>
        <taxon>Ichneumonoidea</taxon>
        <taxon>Braconidae</taxon>
        <taxon>Aphidiinae</taxon>
        <taxon>Aphidius</taxon>
    </lineage>
</organism>
<keyword evidence="3" id="KW-1185">Reference proteome</keyword>
<feature type="compositionally biased region" description="Polar residues" evidence="1">
    <location>
        <begin position="21"/>
        <end position="42"/>
    </location>
</feature>
<comment type="caution">
    <text evidence="2">The sequence shown here is derived from an EMBL/GenBank/DDBJ whole genome shotgun (WGS) entry which is preliminary data.</text>
</comment>
<dbReference type="EMBL" id="JACMRX010000003">
    <property type="protein sequence ID" value="KAF7992492.1"/>
    <property type="molecule type" value="Genomic_DNA"/>
</dbReference>
<evidence type="ECO:0000256" key="1">
    <source>
        <dbReference type="SAM" id="MobiDB-lite"/>
    </source>
</evidence>
<accession>A0A835CQQ3</accession>
<proteinExistence type="predicted"/>
<dbReference type="AlphaFoldDB" id="A0A835CQQ3"/>